<evidence type="ECO:0000313" key="3">
    <source>
        <dbReference type="Proteomes" id="UP000541969"/>
    </source>
</evidence>
<protein>
    <submittedName>
        <fullName evidence="2">Ketosteroid isomerase-like protein</fullName>
    </submittedName>
</protein>
<dbReference type="RefSeq" id="WP_179714656.1">
    <property type="nucleotide sequence ID" value="NZ_JACBZT010000001.1"/>
</dbReference>
<proteinExistence type="predicted"/>
<sequence length="132" mass="15017">MNPIVERMRDAVNRHDPEGMAACMRTDYRSDQPVHPNRHFVGNQQVIANWTEMFKGLPDLVAEVVAEATEGTTSFSEWAMRGHYPDGAEFEFRGVIVAGIEDGLIAWQRLYLETVEQDSAEIEEVVHQLSRN</sequence>
<dbReference type="Proteomes" id="UP000541969">
    <property type="component" value="Unassembled WGS sequence"/>
</dbReference>
<dbReference type="Pfam" id="PF12680">
    <property type="entry name" value="SnoaL_2"/>
    <property type="match status" value="1"/>
</dbReference>
<dbReference type="GO" id="GO:0016853">
    <property type="term" value="F:isomerase activity"/>
    <property type="evidence" value="ECO:0007669"/>
    <property type="project" value="UniProtKB-KW"/>
</dbReference>
<dbReference type="SUPFAM" id="SSF54427">
    <property type="entry name" value="NTF2-like"/>
    <property type="match status" value="1"/>
</dbReference>
<keyword evidence="3" id="KW-1185">Reference proteome</keyword>
<name>A0A853C9M1_9ACTN</name>
<accession>A0A853C9M1</accession>
<comment type="caution">
    <text evidence="2">The sequence shown here is derived from an EMBL/GenBank/DDBJ whole genome shotgun (WGS) entry which is preliminary data.</text>
</comment>
<organism evidence="2 3">
    <name type="scientific">Petropleomorpha daqingensis</name>
    <dbReference type="NCBI Taxonomy" id="2026353"/>
    <lineage>
        <taxon>Bacteria</taxon>
        <taxon>Bacillati</taxon>
        <taxon>Actinomycetota</taxon>
        <taxon>Actinomycetes</taxon>
        <taxon>Geodermatophilales</taxon>
        <taxon>Geodermatophilaceae</taxon>
        <taxon>Petropleomorpha</taxon>
    </lineage>
</organism>
<dbReference type="InterPro" id="IPR037401">
    <property type="entry name" value="SnoaL-like"/>
</dbReference>
<gene>
    <name evidence="2" type="ORF">GGQ55_000147</name>
</gene>
<feature type="domain" description="SnoaL-like" evidence="1">
    <location>
        <begin position="5"/>
        <end position="106"/>
    </location>
</feature>
<dbReference type="EMBL" id="JACBZT010000001">
    <property type="protein sequence ID" value="NYJ03869.1"/>
    <property type="molecule type" value="Genomic_DNA"/>
</dbReference>
<reference evidence="2 3" key="1">
    <citation type="submission" date="2020-07" db="EMBL/GenBank/DDBJ databases">
        <title>Sequencing the genomes of 1000 actinobacteria strains.</title>
        <authorList>
            <person name="Klenk H.-P."/>
        </authorList>
    </citation>
    <scope>NUCLEOTIDE SEQUENCE [LARGE SCALE GENOMIC DNA]</scope>
    <source>
        <strain evidence="2 3">DSM 104001</strain>
    </source>
</reference>
<dbReference type="Gene3D" id="3.10.450.50">
    <property type="match status" value="1"/>
</dbReference>
<dbReference type="AlphaFoldDB" id="A0A853C9M1"/>
<evidence type="ECO:0000313" key="2">
    <source>
        <dbReference type="EMBL" id="NYJ03869.1"/>
    </source>
</evidence>
<dbReference type="InterPro" id="IPR032710">
    <property type="entry name" value="NTF2-like_dom_sf"/>
</dbReference>
<evidence type="ECO:0000259" key="1">
    <source>
        <dbReference type="Pfam" id="PF12680"/>
    </source>
</evidence>
<keyword evidence="2" id="KW-0413">Isomerase</keyword>